<dbReference type="EMBL" id="JAGPXF010000004">
    <property type="protein sequence ID" value="KAH7245634.1"/>
    <property type="molecule type" value="Genomic_DNA"/>
</dbReference>
<evidence type="ECO:0000256" key="1">
    <source>
        <dbReference type="SAM" id="SignalP"/>
    </source>
</evidence>
<keyword evidence="1" id="KW-0732">Signal</keyword>
<evidence type="ECO:0008006" key="4">
    <source>
        <dbReference type="Google" id="ProtNLM"/>
    </source>
</evidence>
<keyword evidence="3" id="KW-1185">Reference proteome</keyword>
<evidence type="ECO:0000313" key="2">
    <source>
        <dbReference type="EMBL" id="KAH7245634.1"/>
    </source>
</evidence>
<feature type="chain" id="PRO_5035441349" description="Small secreted protein" evidence="1">
    <location>
        <begin position="18"/>
        <end position="94"/>
    </location>
</feature>
<dbReference type="Proteomes" id="UP000813427">
    <property type="component" value="Unassembled WGS sequence"/>
</dbReference>
<organism evidence="2 3">
    <name type="scientific">Fusarium tricinctum</name>
    <dbReference type="NCBI Taxonomy" id="61284"/>
    <lineage>
        <taxon>Eukaryota</taxon>
        <taxon>Fungi</taxon>
        <taxon>Dikarya</taxon>
        <taxon>Ascomycota</taxon>
        <taxon>Pezizomycotina</taxon>
        <taxon>Sordariomycetes</taxon>
        <taxon>Hypocreomycetidae</taxon>
        <taxon>Hypocreales</taxon>
        <taxon>Nectriaceae</taxon>
        <taxon>Fusarium</taxon>
        <taxon>Fusarium tricinctum species complex</taxon>
    </lineage>
</organism>
<evidence type="ECO:0000313" key="3">
    <source>
        <dbReference type="Proteomes" id="UP000813427"/>
    </source>
</evidence>
<accession>A0A8K0S0J7</accession>
<reference evidence="2" key="1">
    <citation type="journal article" date="2021" name="Nat. Commun.">
        <title>Genetic determinants of endophytism in the Arabidopsis root mycobiome.</title>
        <authorList>
            <person name="Mesny F."/>
            <person name="Miyauchi S."/>
            <person name="Thiergart T."/>
            <person name="Pickel B."/>
            <person name="Atanasova L."/>
            <person name="Karlsson M."/>
            <person name="Huettel B."/>
            <person name="Barry K.W."/>
            <person name="Haridas S."/>
            <person name="Chen C."/>
            <person name="Bauer D."/>
            <person name="Andreopoulos W."/>
            <person name="Pangilinan J."/>
            <person name="LaButti K."/>
            <person name="Riley R."/>
            <person name="Lipzen A."/>
            <person name="Clum A."/>
            <person name="Drula E."/>
            <person name="Henrissat B."/>
            <person name="Kohler A."/>
            <person name="Grigoriev I.V."/>
            <person name="Martin F.M."/>
            <person name="Hacquard S."/>
        </authorList>
    </citation>
    <scope>NUCLEOTIDE SEQUENCE</scope>
    <source>
        <strain evidence="2">MPI-SDFR-AT-0068</strain>
    </source>
</reference>
<protein>
    <recommendedName>
        <fullName evidence="4">Small secreted protein</fullName>
    </recommendedName>
</protein>
<dbReference type="AlphaFoldDB" id="A0A8K0S0J7"/>
<sequence length="94" mass="10089">MLAKTISLIAFAALAMAAPQRPDFGRDPNNNGDRTAQMARVEQLRAQGLNCNEAAQGSFVCSDGFGGDCVEVRNQGLTQFFSFINIFGEGNCLI</sequence>
<proteinExistence type="predicted"/>
<feature type="signal peptide" evidence="1">
    <location>
        <begin position="1"/>
        <end position="17"/>
    </location>
</feature>
<gene>
    <name evidence="2" type="ORF">BKA59DRAFT_511598</name>
</gene>
<name>A0A8K0S0J7_9HYPO</name>
<comment type="caution">
    <text evidence="2">The sequence shown here is derived from an EMBL/GenBank/DDBJ whole genome shotgun (WGS) entry which is preliminary data.</text>
</comment>
<dbReference type="OrthoDB" id="5082365at2759"/>